<reference evidence="1" key="2">
    <citation type="submission" date="2025-03" db="EMBL/GenBank/DDBJ databases">
        <authorList>
            <consortium name="ELIXIR-Norway"/>
            <consortium name="Elixir Norway"/>
        </authorList>
    </citation>
    <scope>NUCLEOTIDE SEQUENCE</scope>
</reference>
<gene>
    <name evidence="1" type="ORF">MRATA1EN22A_LOCUS3986</name>
</gene>
<organism evidence="1 2">
    <name type="scientific">Rangifer tarandus platyrhynchus</name>
    <name type="common">Svalbard reindeer</name>
    <dbReference type="NCBI Taxonomy" id="3082113"/>
    <lineage>
        <taxon>Eukaryota</taxon>
        <taxon>Metazoa</taxon>
        <taxon>Chordata</taxon>
        <taxon>Craniata</taxon>
        <taxon>Vertebrata</taxon>
        <taxon>Euteleostomi</taxon>
        <taxon>Mammalia</taxon>
        <taxon>Eutheria</taxon>
        <taxon>Laurasiatheria</taxon>
        <taxon>Artiodactyla</taxon>
        <taxon>Ruminantia</taxon>
        <taxon>Pecora</taxon>
        <taxon>Cervidae</taxon>
        <taxon>Odocoileinae</taxon>
        <taxon>Rangifer</taxon>
    </lineage>
</organism>
<sequence length="111" mass="11746">MKRPINAFARPPRPLMPRPRPSGCPETPERGIPPPAASLLPQNRKIISANATPHHDAPVRGTKAVPIGGAPGDWRLAAGSDAHGRAERRRPISGCPGNRARLRQRPPGGGA</sequence>
<evidence type="ECO:0000313" key="1">
    <source>
        <dbReference type="EMBL" id="CAM9542442.1"/>
    </source>
</evidence>
<evidence type="ECO:0000313" key="2">
    <source>
        <dbReference type="Proteomes" id="UP001162501"/>
    </source>
</evidence>
<proteinExistence type="predicted"/>
<accession>A0AC59YAY5</accession>
<dbReference type="Proteomes" id="UP001162501">
    <property type="component" value="Chromosome 12"/>
</dbReference>
<protein>
    <submittedName>
        <fullName evidence="1">Uncharacterized protein</fullName>
    </submittedName>
</protein>
<name>A0AC59YAY5_RANTA</name>
<dbReference type="EMBL" id="OX596096">
    <property type="protein sequence ID" value="CAM9542442.1"/>
    <property type="molecule type" value="Genomic_DNA"/>
</dbReference>
<reference evidence="1" key="1">
    <citation type="submission" date="2023-05" db="EMBL/GenBank/DDBJ databases">
        <authorList>
            <consortium name="ELIXIR-Norway"/>
        </authorList>
    </citation>
    <scope>NUCLEOTIDE SEQUENCE</scope>
</reference>